<dbReference type="GO" id="GO:0009103">
    <property type="term" value="P:lipopolysaccharide biosynthetic process"/>
    <property type="evidence" value="ECO:0007669"/>
    <property type="project" value="UniProtKB-ARBA"/>
</dbReference>
<organism evidence="9 10">
    <name type="scientific">Candidatus Komeilibacteria bacterium RIFCSPLOWO2_02_FULL_48_11</name>
    <dbReference type="NCBI Taxonomy" id="1798553"/>
    <lineage>
        <taxon>Bacteria</taxon>
        <taxon>Candidatus Komeiliibacteriota</taxon>
    </lineage>
</organism>
<feature type="transmembrane region" description="Helical" evidence="8">
    <location>
        <begin position="202"/>
        <end position="218"/>
    </location>
</feature>
<reference evidence="9 10" key="1">
    <citation type="journal article" date="2016" name="Nat. Commun.">
        <title>Thousands of microbial genomes shed light on interconnected biogeochemical processes in an aquifer system.</title>
        <authorList>
            <person name="Anantharaman K."/>
            <person name="Brown C.T."/>
            <person name="Hug L.A."/>
            <person name="Sharon I."/>
            <person name="Castelle C.J."/>
            <person name="Probst A.J."/>
            <person name="Thomas B.C."/>
            <person name="Singh A."/>
            <person name="Wilkins M.J."/>
            <person name="Karaoz U."/>
            <person name="Brodie E.L."/>
            <person name="Williams K.H."/>
            <person name="Hubbard S.S."/>
            <person name="Banfield J.F."/>
        </authorList>
    </citation>
    <scope>NUCLEOTIDE SEQUENCE [LARGE SCALE GENOMIC DNA]</scope>
</reference>
<feature type="transmembrane region" description="Helical" evidence="8">
    <location>
        <begin position="366"/>
        <end position="393"/>
    </location>
</feature>
<evidence type="ECO:0000256" key="5">
    <source>
        <dbReference type="ARBA" id="ARBA00022692"/>
    </source>
</evidence>
<keyword evidence="3" id="KW-0328">Glycosyltransferase</keyword>
<dbReference type="Proteomes" id="UP000178109">
    <property type="component" value="Unassembled WGS sequence"/>
</dbReference>
<comment type="subcellular location">
    <subcellularLocation>
        <location evidence="1">Cell membrane</location>
        <topology evidence="1">Multi-pass membrane protein</topology>
    </subcellularLocation>
</comment>
<accession>A0A1G2BP01</accession>
<keyword evidence="6 8" id="KW-1133">Transmembrane helix</keyword>
<feature type="transmembrane region" description="Helical" evidence="8">
    <location>
        <begin position="432"/>
        <end position="451"/>
    </location>
</feature>
<dbReference type="PANTHER" id="PTHR33908:SF11">
    <property type="entry name" value="MEMBRANE PROTEIN"/>
    <property type="match status" value="1"/>
</dbReference>
<evidence type="ECO:0000256" key="6">
    <source>
        <dbReference type="ARBA" id="ARBA00022989"/>
    </source>
</evidence>
<protein>
    <submittedName>
        <fullName evidence="9">Uncharacterized protein</fullName>
    </submittedName>
</protein>
<dbReference type="GO" id="GO:0005886">
    <property type="term" value="C:plasma membrane"/>
    <property type="evidence" value="ECO:0007669"/>
    <property type="project" value="UniProtKB-SubCell"/>
</dbReference>
<evidence type="ECO:0000256" key="1">
    <source>
        <dbReference type="ARBA" id="ARBA00004651"/>
    </source>
</evidence>
<evidence type="ECO:0000256" key="4">
    <source>
        <dbReference type="ARBA" id="ARBA00022679"/>
    </source>
</evidence>
<comment type="caution">
    <text evidence="9">The sequence shown here is derived from an EMBL/GenBank/DDBJ whole genome shotgun (WGS) entry which is preliminary data.</text>
</comment>
<evidence type="ECO:0000256" key="7">
    <source>
        <dbReference type="ARBA" id="ARBA00023136"/>
    </source>
</evidence>
<evidence type="ECO:0000256" key="8">
    <source>
        <dbReference type="SAM" id="Phobius"/>
    </source>
</evidence>
<evidence type="ECO:0000256" key="2">
    <source>
        <dbReference type="ARBA" id="ARBA00022475"/>
    </source>
</evidence>
<keyword evidence="4" id="KW-0808">Transferase</keyword>
<dbReference type="EMBL" id="MHKO01000059">
    <property type="protein sequence ID" value="OGY90841.1"/>
    <property type="molecule type" value="Genomic_DNA"/>
</dbReference>
<feature type="transmembrane region" description="Helical" evidence="8">
    <location>
        <begin position="12"/>
        <end position="30"/>
    </location>
</feature>
<dbReference type="InterPro" id="IPR050297">
    <property type="entry name" value="LipidA_mod_glycosyltrf_83"/>
</dbReference>
<feature type="transmembrane region" description="Helical" evidence="8">
    <location>
        <begin position="225"/>
        <end position="244"/>
    </location>
</feature>
<evidence type="ECO:0000313" key="10">
    <source>
        <dbReference type="Proteomes" id="UP000178109"/>
    </source>
</evidence>
<gene>
    <name evidence="9" type="ORF">A3H70_03870</name>
</gene>
<name>A0A1G2BP01_9BACT</name>
<keyword evidence="5 8" id="KW-0812">Transmembrane</keyword>
<dbReference type="STRING" id="1798553.A3H70_03870"/>
<sequence>MPDYIKKYKIVILIAGIAILLRLIFFGIIISQKNYNLNSAVSGAKFDGYYEIAYNLINHSVFSFDQDNSLILSDTKRTPGYPVILVPFLYFDGAYLVIFLQIILGGVLAALAWLIAWRVTSQAKIANIVGLLMAIDPVGIWLSVKFLTETFFTLFFFLFILSVIKLLKVINHKGETGGSAGNIPILAGLYLGLATLFRPTTLYLPVFLILSWLIFAYWRHKKKQWSTGFIFFISFVIVLSPWFIRNYKVFGVVGYSSIASETLFTYLAPSVISMNSGKGFSESQMIFFTNQGYADYPRVDIANSGEFKNRAIALLKQYPYESILAAGVAATAFFTHDGALSFLQEINLISGALPAKADLIHNFTDFIISPFALIALFRLLWFVIFLTFLWRFLLMWRRKILTSPYVFLLLLIFYFAATTMFNGFGANARFRFPVNSLILIFSVSWGVRKFYEIIDCRSKSRQE</sequence>
<feature type="transmembrane region" description="Helical" evidence="8">
    <location>
        <begin position="405"/>
        <end position="426"/>
    </location>
</feature>
<keyword evidence="7 8" id="KW-0472">Membrane</keyword>
<evidence type="ECO:0000256" key="3">
    <source>
        <dbReference type="ARBA" id="ARBA00022676"/>
    </source>
</evidence>
<keyword evidence="2" id="KW-1003">Cell membrane</keyword>
<dbReference type="GO" id="GO:0016763">
    <property type="term" value="F:pentosyltransferase activity"/>
    <property type="evidence" value="ECO:0007669"/>
    <property type="project" value="TreeGrafter"/>
</dbReference>
<dbReference type="AlphaFoldDB" id="A0A1G2BP01"/>
<proteinExistence type="predicted"/>
<dbReference type="PANTHER" id="PTHR33908">
    <property type="entry name" value="MANNOSYLTRANSFERASE YKCB-RELATED"/>
    <property type="match status" value="1"/>
</dbReference>
<evidence type="ECO:0000313" key="9">
    <source>
        <dbReference type="EMBL" id="OGY90841.1"/>
    </source>
</evidence>
<feature type="transmembrane region" description="Helical" evidence="8">
    <location>
        <begin position="94"/>
        <end position="116"/>
    </location>
</feature>